<dbReference type="EMBL" id="LSBA01000038">
    <property type="protein sequence ID" value="KXZ13402.1"/>
    <property type="molecule type" value="Genomic_DNA"/>
</dbReference>
<protein>
    <submittedName>
        <fullName evidence="1">Uncharacterized protein</fullName>
    </submittedName>
</protein>
<evidence type="ECO:0000313" key="2">
    <source>
        <dbReference type="Proteomes" id="UP000075430"/>
    </source>
</evidence>
<evidence type="ECO:0000313" key="1">
    <source>
        <dbReference type="EMBL" id="KXZ13402.1"/>
    </source>
</evidence>
<sequence length="59" mass="6768">MQPIIIRFSRNQADQQFLGQAGGSISFTACGLPVFRFDNRMQYELYVNLKKNGDTQHES</sequence>
<proteinExistence type="predicted"/>
<dbReference type="STRING" id="1793963.AXI58_04475"/>
<dbReference type="PROSITE" id="PS51257">
    <property type="entry name" value="PROKAR_LIPOPROTEIN"/>
    <property type="match status" value="1"/>
</dbReference>
<dbReference type="OrthoDB" id="2891445at2"/>
<dbReference type="RefSeq" id="WP_061523177.1">
    <property type="nucleotide sequence ID" value="NZ_JAJJBV010000035.1"/>
</dbReference>
<keyword evidence="2" id="KW-1185">Reference proteome</keyword>
<gene>
    <name evidence="1" type="ORF">AXI58_04475</name>
</gene>
<dbReference type="AlphaFoldDB" id="A0A150F427"/>
<comment type="caution">
    <text evidence="1">The sequence shown here is derived from an EMBL/GenBank/DDBJ whole genome shotgun (WGS) entry which is preliminary data.</text>
</comment>
<accession>A0A150F427</accession>
<reference evidence="2" key="1">
    <citation type="submission" date="2016-02" db="EMBL/GenBank/DDBJ databases">
        <authorList>
            <person name="Dunlap C."/>
        </authorList>
    </citation>
    <scope>NUCLEOTIDE SEQUENCE [LARGE SCALE GENOMIC DNA]</scope>
    <source>
        <strain evidence="2">NRRL B-41092</strain>
    </source>
</reference>
<dbReference type="Proteomes" id="UP000075430">
    <property type="component" value="Unassembled WGS sequence"/>
</dbReference>
<organism evidence="1 2">
    <name type="scientific">Bacillus nakamurai</name>
    <dbReference type="NCBI Taxonomy" id="1793963"/>
    <lineage>
        <taxon>Bacteria</taxon>
        <taxon>Bacillati</taxon>
        <taxon>Bacillota</taxon>
        <taxon>Bacilli</taxon>
        <taxon>Bacillales</taxon>
        <taxon>Bacillaceae</taxon>
        <taxon>Bacillus</taxon>
    </lineage>
</organism>
<name>A0A150F427_9BACI</name>